<proteinExistence type="predicted"/>
<dbReference type="AlphaFoldDB" id="A0A841KNC5"/>
<accession>A0A841KNC5</accession>
<dbReference type="Proteomes" id="UP000579281">
    <property type="component" value="Unassembled WGS sequence"/>
</dbReference>
<comment type="caution">
    <text evidence="1">The sequence shown here is derived from an EMBL/GenBank/DDBJ whole genome shotgun (WGS) entry which is preliminary data.</text>
</comment>
<keyword evidence="2" id="KW-1185">Reference proteome</keyword>
<evidence type="ECO:0000313" key="2">
    <source>
        <dbReference type="Proteomes" id="UP000579281"/>
    </source>
</evidence>
<organism evidence="1 2">
    <name type="scientific">Anaerosolibacter carboniphilus</name>
    <dbReference type="NCBI Taxonomy" id="1417629"/>
    <lineage>
        <taxon>Bacteria</taxon>
        <taxon>Bacillati</taxon>
        <taxon>Bacillota</taxon>
        <taxon>Clostridia</taxon>
        <taxon>Peptostreptococcales</taxon>
        <taxon>Thermotaleaceae</taxon>
        <taxon>Anaerosolibacter</taxon>
    </lineage>
</organism>
<protein>
    <submittedName>
        <fullName evidence="1">Uncharacterized protein</fullName>
    </submittedName>
</protein>
<reference evidence="1 2" key="1">
    <citation type="submission" date="2020-08" db="EMBL/GenBank/DDBJ databases">
        <title>Genomic Encyclopedia of Type Strains, Phase IV (KMG-IV): sequencing the most valuable type-strain genomes for metagenomic binning, comparative biology and taxonomic classification.</title>
        <authorList>
            <person name="Goeker M."/>
        </authorList>
    </citation>
    <scope>NUCLEOTIDE SEQUENCE [LARGE SCALE GENOMIC DNA]</scope>
    <source>
        <strain evidence="1 2">DSM 103526</strain>
    </source>
</reference>
<sequence>MSKELYNDLLTKLFSDQEYKRLFDAKADAQNLLLEKIANTTSKIDEKDISKLIDAVENLEKYKCAFVHDSFYQIANIITFDI</sequence>
<name>A0A841KNC5_9FIRM</name>
<dbReference type="RefSeq" id="WP_184308770.1">
    <property type="nucleotide sequence ID" value="NZ_JACHEN010000004.1"/>
</dbReference>
<dbReference type="EMBL" id="JACHEN010000004">
    <property type="protein sequence ID" value="MBB6214936.1"/>
    <property type="molecule type" value="Genomic_DNA"/>
</dbReference>
<gene>
    <name evidence="1" type="ORF">HNQ80_001021</name>
</gene>
<evidence type="ECO:0000313" key="1">
    <source>
        <dbReference type="EMBL" id="MBB6214936.1"/>
    </source>
</evidence>